<accession>A0A879R1L3</accession>
<proteinExistence type="predicted"/>
<keyword evidence="2" id="KW-1185">Reference proteome</keyword>
<evidence type="ECO:0000313" key="2">
    <source>
        <dbReference type="Proteomes" id="UP000664915"/>
    </source>
</evidence>
<reference evidence="1" key="1">
    <citation type="submission" date="2020-09" db="EMBL/GenBank/DDBJ databases">
        <authorList>
            <person name="Zhang D."/>
            <person name="Hatherill J.R."/>
            <person name="Ramirez J.F."/>
            <person name="Edinger B."/>
            <person name="Balarin R."/>
            <person name="Sullivan A."/>
            <person name="Humpal K.M."/>
            <person name="Guseva A."/>
            <person name="Butela K.A."/>
            <person name="Garlena R.A."/>
            <person name="Russell D.A."/>
            <person name="Pope W.H."/>
            <person name="Jacobs-Sera D."/>
            <person name="Hatfull G.F."/>
        </authorList>
    </citation>
    <scope>NUCLEOTIDE SEQUENCE</scope>
</reference>
<dbReference type="EMBL" id="MW015081">
    <property type="protein sequence ID" value="QPX48082.1"/>
    <property type="molecule type" value="Genomic_DNA"/>
</dbReference>
<sequence length="53" mass="6381">MVEVTPNEDGSYEITWDENDPQESMFNTWTEEDFIRVIEQYLDELIINNEKPL</sequence>
<dbReference type="RefSeq" id="YP_010670092.1">
    <property type="nucleotide sequence ID" value="NC_070963.1"/>
</dbReference>
<dbReference type="KEGG" id="vg:77946287"/>
<name>A0A879R1L3_9CAUD</name>
<dbReference type="Proteomes" id="UP000664915">
    <property type="component" value="Segment"/>
</dbReference>
<organism evidence="1 2">
    <name type="scientific">Synechococcus phage S-SRM01</name>
    <dbReference type="NCBI Taxonomy" id="2781608"/>
    <lineage>
        <taxon>Viruses</taxon>
        <taxon>Duplodnaviria</taxon>
        <taxon>Heunggongvirae</taxon>
        <taxon>Uroviricota</taxon>
        <taxon>Caudoviricetes</taxon>
        <taxon>Pantevenvirales</taxon>
        <taxon>Kyanoviridae</taxon>
        <taxon>Serangoonvirus</taxon>
        <taxon>Serangoonvirus essarone</taxon>
    </lineage>
</organism>
<dbReference type="GeneID" id="77946287"/>
<protein>
    <submittedName>
        <fullName evidence="1">Uncharacterized protein</fullName>
    </submittedName>
</protein>
<evidence type="ECO:0000313" key="1">
    <source>
        <dbReference type="EMBL" id="QPX48082.1"/>
    </source>
</evidence>